<keyword evidence="4" id="KW-1185">Reference proteome</keyword>
<protein>
    <submittedName>
        <fullName evidence="3">List-Bact-rpt repeat protein</fullName>
    </submittedName>
</protein>
<feature type="domain" description="Bacterial repeat" evidence="2">
    <location>
        <begin position="390"/>
        <end position="442"/>
    </location>
</feature>
<feature type="domain" description="Bacterial repeat" evidence="2">
    <location>
        <begin position="528"/>
        <end position="604"/>
    </location>
</feature>
<dbReference type="AlphaFoldDB" id="A0A4R3N495"/>
<proteinExistence type="predicted"/>
<dbReference type="PANTHER" id="PTHR35812:SF1">
    <property type="entry name" value="LIPOPROTEIN"/>
    <property type="match status" value="1"/>
</dbReference>
<dbReference type="Pfam" id="PF18998">
    <property type="entry name" value="Flg_new_2"/>
    <property type="match status" value="4"/>
</dbReference>
<evidence type="ECO:0000313" key="4">
    <source>
        <dbReference type="Proteomes" id="UP000295717"/>
    </source>
</evidence>
<evidence type="ECO:0000259" key="2">
    <source>
        <dbReference type="Pfam" id="PF18998"/>
    </source>
</evidence>
<feature type="domain" description="Lcl C-terminal" evidence="1">
    <location>
        <begin position="91"/>
        <end position="221"/>
    </location>
</feature>
<comment type="caution">
    <text evidence="3">The sequence shown here is derived from an EMBL/GenBank/DDBJ whole genome shotgun (WGS) entry which is preliminary data.</text>
</comment>
<dbReference type="PANTHER" id="PTHR35812">
    <property type="entry name" value="LIPOPROTEIN"/>
    <property type="match status" value="1"/>
</dbReference>
<feature type="domain" description="Bacterial repeat" evidence="2">
    <location>
        <begin position="449"/>
        <end position="522"/>
    </location>
</feature>
<dbReference type="EMBL" id="SMAO01000004">
    <property type="protein sequence ID" value="TCT21539.1"/>
    <property type="molecule type" value="Genomic_DNA"/>
</dbReference>
<evidence type="ECO:0000259" key="1">
    <source>
        <dbReference type="Pfam" id="PF07603"/>
    </source>
</evidence>
<gene>
    <name evidence="3" type="ORF">EDC35_104398</name>
</gene>
<dbReference type="Pfam" id="PF07603">
    <property type="entry name" value="Lcl_C"/>
    <property type="match status" value="2"/>
</dbReference>
<name>A0A4R3N495_9GAMM</name>
<feature type="domain" description="Bacterial repeat" evidence="2">
    <location>
        <begin position="637"/>
        <end position="691"/>
    </location>
</feature>
<dbReference type="Proteomes" id="UP000295717">
    <property type="component" value="Unassembled WGS sequence"/>
</dbReference>
<dbReference type="InterPro" id="IPR044060">
    <property type="entry name" value="Bacterial_rp_domain"/>
</dbReference>
<accession>A0A4R3N495</accession>
<reference evidence="3 4" key="1">
    <citation type="submission" date="2019-03" db="EMBL/GenBank/DDBJ databases">
        <title>Genomic Encyclopedia of Type Strains, Phase IV (KMG-IV): sequencing the most valuable type-strain genomes for metagenomic binning, comparative biology and taxonomic classification.</title>
        <authorList>
            <person name="Goeker M."/>
        </authorList>
    </citation>
    <scope>NUCLEOTIDE SEQUENCE [LARGE SCALE GENOMIC DNA]</scope>
    <source>
        <strain evidence="3 4">DSM 13587</strain>
    </source>
</reference>
<dbReference type="PROSITE" id="PS51257">
    <property type="entry name" value="PROKAR_LIPOPROTEIN"/>
    <property type="match status" value="1"/>
</dbReference>
<organism evidence="3 4">
    <name type="scientific">Thiobaca trueperi</name>
    <dbReference type="NCBI Taxonomy" id="127458"/>
    <lineage>
        <taxon>Bacteria</taxon>
        <taxon>Pseudomonadati</taxon>
        <taxon>Pseudomonadota</taxon>
        <taxon>Gammaproteobacteria</taxon>
        <taxon>Chromatiales</taxon>
        <taxon>Chromatiaceae</taxon>
        <taxon>Thiobaca</taxon>
    </lineage>
</organism>
<feature type="domain" description="Lcl C-terminal" evidence="1">
    <location>
        <begin position="236"/>
        <end position="358"/>
    </location>
</feature>
<dbReference type="InterPro" id="IPR011460">
    <property type="entry name" value="Lcl_C"/>
</dbReference>
<sequence length="744" mass="77873">MSLPHRLILPHRVAGFGGWLLAGWLACLTPSLAALNDTGVKTCSDGSQGGLPCPVANFPGQDAEYGTNGFDFTKLDADGNALPADAINHVCVRDNVTGLTWEVKTDDGGLHDKDSTFSWQDTEEYAQDVNAIGLCGFQDWRLPSVKELTGIVDYSRTYPGPTIDVDYFPNTPDGRNRPASDFWSSSSGARDPSNVAWEVFYGFGGVYVVSKNNERGVRLVRGRQSTESRFVDNGNGTVVDHATGLMWGKCSEGQDVSHCTGQANTGLTWQQALTAAKDSRLGGYSDWRLPNAKELQSLVDYSHDAPSIDLTYFPNTPSLEFWSSSTGSWLWCVDFNSGKVSADYGHCKGTGFATRFVRGGQVFDLTVLKTGGDNHRVTSDLAGIDCGDDCTASFATGTTVTLTATPASGYQFNGWSGGGCAGAGSCTVKMTSAQTVSAAFVKGLARFPLSVSKAGDGTVTSDPAGINCGTACTANYATGTRVTLTATPATGGMFAGWSGACTNSSGTCTVNMTMARNVTAKFIRPQITVTKTGTGSGRVTAPGINCGIDCNQPYNLNAQVTLTAAPAKGSSFAGWTGCTPVATNPKQCTVTMNGSKSVKARFNTTTAGTFALTVYRSGVGLGTVSSNPAGIACGSSCVANLRQGAEVTLTATPTAGSTFVGWTGCTPLANNPKQCKVTMNAARIVIANFTRPLLTVIKDGNGAITSDLPGIVCGADCTLSNLTCRSSRELDFLRPSTESRYGRS</sequence>
<evidence type="ECO:0000313" key="3">
    <source>
        <dbReference type="EMBL" id="TCT21539.1"/>
    </source>
</evidence>